<feature type="signal peptide" evidence="1">
    <location>
        <begin position="1"/>
        <end position="22"/>
    </location>
</feature>
<evidence type="ECO:0000313" key="3">
    <source>
        <dbReference type="Proteomes" id="UP001176960"/>
    </source>
</evidence>
<feature type="chain" id="PRO_5041223420" evidence="1">
    <location>
        <begin position="23"/>
        <end position="114"/>
    </location>
</feature>
<protein>
    <submittedName>
        <fullName evidence="2">UrcA family protein</fullName>
    </submittedName>
</protein>
<reference evidence="2" key="1">
    <citation type="submission" date="2023-03" db="EMBL/GenBank/DDBJ databases">
        <authorList>
            <person name="Cleenwerck I."/>
        </authorList>
    </citation>
    <scope>NUCLEOTIDE SEQUENCE</scope>
    <source>
        <strain evidence="2">LMG 32879</strain>
    </source>
</reference>
<dbReference type="InterPro" id="IPR030972">
    <property type="entry name" value="UrcA_uranyl"/>
</dbReference>
<evidence type="ECO:0000313" key="2">
    <source>
        <dbReference type="EMBL" id="CAI9121455.1"/>
    </source>
</evidence>
<dbReference type="AlphaFoldDB" id="A0AA35USN3"/>
<proteinExistence type="predicted"/>
<evidence type="ECO:0000256" key="1">
    <source>
        <dbReference type="SAM" id="SignalP"/>
    </source>
</evidence>
<accession>A0AA35USN3</accession>
<keyword evidence="3" id="KW-1185">Reference proteome</keyword>
<gene>
    <name evidence="2" type="ORF">LMG32879_002302</name>
</gene>
<comment type="caution">
    <text evidence="2">The sequence shown here is derived from an EMBL/GenBank/DDBJ whole genome shotgun (WGS) entry which is preliminary data.</text>
</comment>
<sequence>MFRSSLFVAVLAAASIATPALAQDGVDANSKAIDITNVDLSDHASWKQLDREVDRTAHQICARITGSSSLFDPALEECEKEARQNARQQMYAARARRQASADTQVATVLTLPRG</sequence>
<name>A0AA35USN3_9PROT</name>
<dbReference type="RefSeq" id="WP_289842067.1">
    <property type="nucleotide sequence ID" value="NZ_CATKSH010000015.1"/>
</dbReference>
<keyword evidence="1" id="KW-0732">Signal</keyword>
<dbReference type="NCBIfam" id="TIGR04433">
    <property type="entry name" value="UrcA_uranyl"/>
    <property type="match status" value="1"/>
</dbReference>
<dbReference type="Proteomes" id="UP001176960">
    <property type="component" value="Unassembled WGS sequence"/>
</dbReference>
<organism evidence="2 3">
    <name type="scientific">Brytella acorum</name>
    <dbReference type="NCBI Taxonomy" id="2959299"/>
    <lineage>
        <taxon>Bacteria</taxon>
        <taxon>Pseudomonadati</taxon>
        <taxon>Pseudomonadota</taxon>
        <taxon>Alphaproteobacteria</taxon>
        <taxon>Acetobacterales</taxon>
        <taxon>Acetobacteraceae</taxon>
        <taxon>Brytella</taxon>
    </lineage>
</organism>
<dbReference type="EMBL" id="CATKSH010000015">
    <property type="protein sequence ID" value="CAI9121455.1"/>
    <property type="molecule type" value="Genomic_DNA"/>
</dbReference>